<dbReference type="InterPro" id="IPR013324">
    <property type="entry name" value="RNA_pol_sigma_r3/r4-like"/>
</dbReference>
<comment type="caution">
    <text evidence="1">The sequence shown here is derived from an EMBL/GenBank/DDBJ whole genome shotgun (WGS) entry which is preliminary data.</text>
</comment>
<sequence>MRHQDDQWLKEIYRDIFPRVAAMVRRMGGDLDMAKDIFQDAVIIYLEKQRQHTLPEQAPAMAYLVGIARICCVRKLKREGEHISLEQVPEEMVIPADYYAPAPVQRPLLDYIKATGKRCLELLRAFYYDDLSISEIASDFQFKNPHTVSVQKYKCLEKVRTQLQQMDYAETVS</sequence>
<dbReference type="Proteomes" id="UP000320811">
    <property type="component" value="Unassembled WGS sequence"/>
</dbReference>
<dbReference type="InterPro" id="IPR013325">
    <property type="entry name" value="RNA_pol_sigma_r2"/>
</dbReference>
<dbReference type="OrthoDB" id="1163416at2"/>
<name>A0A561PXD9_9BACT</name>
<dbReference type="SUPFAM" id="SSF88946">
    <property type="entry name" value="Sigma2 domain of RNA polymerase sigma factors"/>
    <property type="match status" value="1"/>
</dbReference>
<gene>
    <name evidence="1" type="ORF">FHW36_102531</name>
</gene>
<keyword evidence="2" id="KW-1185">Reference proteome</keyword>
<dbReference type="RefSeq" id="WP_145667098.1">
    <property type="nucleotide sequence ID" value="NZ_VIWO01000002.1"/>
</dbReference>
<dbReference type="Gene3D" id="1.10.1740.10">
    <property type="match status" value="1"/>
</dbReference>
<dbReference type="EMBL" id="VIWO01000002">
    <property type="protein sequence ID" value="TWF42770.1"/>
    <property type="molecule type" value="Genomic_DNA"/>
</dbReference>
<dbReference type="AlphaFoldDB" id="A0A561PXD9"/>
<dbReference type="GO" id="GO:0006352">
    <property type="term" value="P:DNA-templated transcription initiation"/>
    <property type="evidence" value="ECO:0007669"/>
    <property type="project" value="InterPro"/>
</dbReference>
<organism evidence="1 2">
    <name type="scientific">Chitinophaga polysaccharea</name>
    <dbReference type="NCBI Taxonomy" id="1293035"/>
    <lineage>
        <taxon>Bacteria</taxon>
        <taxon>Pseudomonadati</taxon>
        <taxon>Bacteroidota</taxon>
        <taxon>Chitinophagia</taxon>
        <taxon>Chitinophagales</taxon>
        <taxon>Chitinophagaceae</taxon>
        <taxon>Chitinophaga</taxon>
    </lineage>
</organism>
<evidence type="ECO:0000313" key="2">
    <source>
        <dbReference type="Proteomes" id="UP000320811"/>
    </source>
</evidence>
<dbReference type="SUPFAM" id="SSF88659">
    <property type="entry name" value="Sigma3 and sigma4 domains of RNA polymerase sigma factors"/>
    <property type="match status" value="1"/>
</dbReference>
<reference evidence="1 2" key="1">
    <citation type="submission" date="2019-06" db="EMBL/GenBank/DDBJ databases">
        <title>Sorghum-associated microbial communities from plants grown in Nebraska, USA.</title>
        <authorList>
            <person name="Schachtman D."/>
        </authorList>
    </citation>
    <scope>NUCLEOTIDE SEQUENCE [LARGE SCALE GENOMIC DNA]</scope>
    <source>
        <strain evidence="1 2">1209</strain>
    </source>
</reference>
<accession>A0A561PXD9</accession>
<proteinExistence type="predicted"/>
<evidence type="ECO:0000313" key="1">
    <source>
        <dbReference type="EMBL" id="TWF42770.1"/>
    </source>
</evidence>
<dbReference type="GO" id="GO:0003700">
    <property type="term" value="F:DNA-binding transcription factor activity"/>
    <property type="evidence" value="ECO:0007669"/>
    <property type="project" value="InterPro"/>
</dbReference>
<protein>
    <submittedName>
        <fullName evidence="1">RNA polymerase sigma factor (Sigma-70 family)</fullName>
    </submittedName>
</protein>